<evidence type="ECO:0000313" key="2">
    <source>
        <dbReference type="EMBL" id="KAF2093672.1"/>
    </source>
</evidence>
<protein>
    <submittedName>
        <fullName evidence="2">HET-domain-containing protein</fullName>
    </submittedName>
</protein>
<name>A0A9P4M3V7_9PEZI</name>
<dbReference type="Pfam" id="PF06985">
    <property type="entry name" value="HET"/>
    <property type="match status" value="1"/>
</dbReference>
<gene>
    <name evidence="2" type="ORF">NA57DRAFT_48081</name>
</gene>
<dbReference type="InterPro" id="IPR010730">
    <property type="entry name" value="HET"/>
</dbReference>
<dbReference type="AlphaFoldDB" id="A0A9P4M3V7"/>
<dbReference type="Proteomes" id="UP000799772">
    <property type="component" value="Unassembled WGS sequence"/>
</dbReference>
<dbReference type="EMBL" id="ML978137">
    <property type="protein sequence ID" value="KAF2093672.1"/>
    <property type="molecule type" value="Genomic_DNA"/>
</dbReference>
<reference evidence="2" key="1">
    <citation type="journal article" date="2020" name="Stud. Mycol.">
        <title>101 Dothideomycetes genomes: a test case for predicting lifestyles and emergence of pathogens.</title>
        <authorList>
            <person name="Haridas S."/>
            <person name="Albert R."/>
            <person name="Binder M."/>
            <person name="Bloem J."/>
            <person name="Labutti K."/>
            <person name="Salamov A."/>
            <person name="Andreopoulos B."/>
            <person name="Baker S."/>
            <person name="Barry K."/>
            <person name="Bills G."/>
            <person name="Bluhm B."/>
            <person name="Cannon C."/>
            <person name="Castanera R."/>
            <person name="Culley D."/>
            <person name="Daum C."/>
            <person name="Ezra D."/>
            <person name="Gonzalez J."/>
            <person name="Henrissat B."/>
            <person name="Kuo A."/>
            <person name="Liang C."/>
            <person name="Lipzen A."/>
            <person name="Lutzoni F."/>
            <person name="Magnuson J."/>
            <person name="Mondo S."/>
            <person name="Nolan M."/>
            <person name="Ohm R."/>
            <person name="Pangilinan J."/>
            <person name="Park H.-J."/>
            <person name="Ramirez L."/>
            <person name="Alfaro M."/>
            <person name="Sun H."/>
            <person name="Tritt A."/>
            <person name="Yoshinaga Y."/>
            <person name="Zwiers L.-H."/>
            <person name="Turgeon B."/>
            <person name="Goodwin S."/>
            <person name="Spatafora J."/>
            <person name="Crous P."/>
            <person name="Grigoriev I."/>
        </authorList>
    </citation>
    <scope>NUCLEOTIDE SEQUENCE</scope>
    <source>
        <strain evidence="2">CBS 133067</strain>
    </source>
</reference>
<feature type="non-terminal residue" evidence="2">
    <location>
        <position position="369"/>
    </location>
</feature>
<evidence type="ECO:0000259" key="1">
    <source>
        <dbReference type="Pfam" id="PF06985"/>
    </source>
</evidence>
<dbReference type="OrthoDB" id="3486565at2759"/>
<keyword evidence="3" id="KW-1185">Reference proteome</keyword>
<sequence>MRCLRFGPYREIRISCGQIICVTWSDWWQREGQTQLIPEYDSSSDISKTLALAKSSLERCIKEDDECTSGGTADLPLRLIDIGTAQDITEPKLVETAGIQPDQSSTISQSSTAHLDYCVLSYCWGGSANRLRLSKDNLPHFLNGISWDKIPRTIQDAIVITRELGVRYLWVDALCIIQPTEKDRSEWIHQSSNMISIYRGAVCTISALEAYNSSQGCFLEQQWRKFPIAPSTIMFKKHFPRGRSWTLQPPDPLDANYRKCPLNRRGWALQERCISRRILHCTVAGIVWECNKITEKPIEWLLDGSVVAPLISAEALSNRSNRQLQDEWRLVLQDYTSRRLTVESDVLVAISGLAKAFSQALNDEYFAGM</sequence>
<proteinExistence type="predicted"/>
<accession>A0A9P4M3V7</accession>
<dbReference type="PANTHER" id="PTHR33112:SF16">
    <property type="entry name" value="HETEROKARYON INCOMPATIBILITY DOMAIN-CONTAINING PROTEIN"/>
    <property type="match status" value="1"/>
</dbReference>
<organism evidence="2 3">
    <name type="scientific">Rhizodiscina lignyota</name>
    <dbReference type="NCBI Taxonomy" id="1504668"/>
    <lineage>
        <taxon>Eukaryota</taxon>
        <taxon>Fungi</taxon>
        <taxon>Dikarya</taxon>
        <taxon>Ascomycota</taxon>
        <taxon>Pezizomycotina</taxon>
        <taxon>Dothideomycetes</taxon>
        <taxon>Pleosporomycetidae</taxon>
        <taxon>Aulographales</taxon>
        <taxon>Rhizodiscinaceae</taxon>
        <taxon>Rhizodiscina</taxon>
    </lineage>
</organism>
<dbReference type="PANTHER" id="PTHR33112">
    <property type="entry name" value="DOMAIN PROTEIN, PUTATIVE-RELATED"/>
    <property type="match status" value="1"/>
</dbReference>
<evidence type="ECO:0000313" key="3">
    <source>
        <dbReference type="Proteomes" id="UP000799772"/>
    </source>
</evidence>
<feature type="domain" description="Heterokaryon incompatibility" evidence="1">
    <location>
        <begin position="117"/>
        <end position="271"/>
    </location>
</feature>
<comment type="caution">
    <text evidence="2">The sequence shown here is derived from an EMBL/GenBank/DDBJ whole genome shotgun (WGS) entry which is preliminary data.</text>
</comment>